<feature type="region of interest" description="Disordered" evidence="1">
    <location>
        <begin position="73"/>
        <end position="92"/>
    </location>
</feature>
<dbReference type="EMBL" id="AP018174">
    <property type="protein sequence ID" value="BAY16901.1"/>
    <property type="molecule type" value="Genomic_DNA"/>
</dbReference>
<protein>
    <submittedName>
        <fullName evidence="2">Uncharacterized protein</fullName>
    </submittedName>
</protein>
<dbReference type="Proteomes" id="UP000218287">
    <property type="component" value="Chromosome"/>
</dbReference>
<evidence type="ECO:0000313" key="3">
    <source>
        <dbReference type="Proteomes" id="UP000218287"/>
    </source>
</evidence>
<organism evidence="2 3">
    <name type="scientific">Anabaenopsis circularis NIES-21</name>
    <dbReference type="NCBI Taxonomy" id="1085406"/>
    <lineage>
        <taxon>Bacteria</taxon>
        <taxon>Bacillati</taxon>
        <taxon>Cyanobacteriota</taxon>
        <taxon>Cyanophyceae</taxon>
        <taxon>Nostocales</taxon>
        <taxon>Nodulariaceae</taxon>
        <taxon>Anabaenopsis</taxon>
    </lineage>
</organism>
<name>A0A1Z4GHB0_9CYAN</name>
<dbReference type="OrthoDB" id="583342at2"/>
<sequence length="92" mass="10735">MEIKSITYERVLSLGNYENKKLSLFAEVEEGDDVEESISRVMETVERKIREEICDQYEANIRRLKQELRELQQQVTAAKSPQPEDNGIPDSF</sequence>
<accession>A0A1Z4GHB0</accession>
<proteinExistence type="predicted"/>
<evidence type="ECO:0000313" key="2">
    <source>
        <dbReference type="EMBL" id="BAY16901.1"/>
    </source>
</evidence>
<dbReference type="AlphaFoldDB" id="A0A1Z4GHB0"/>
<gene>
    <name evidence="2" type="ORF">NIES21_27350</name>
</gene>
<evidence type="ECO:0000256" key="1">
    <source>
        <dbReference type="SAM" id="MobiDB-lite"/>
    </source>
</evidence>
<reference evidence="2 3" key="1">
    <citation type="submission" date="2017-06" db="EMBL/GenBank/DDBJ databases">
        <title>Genome sequencing of cyanobaciteial culture collection at National Institute for Environmental Studies (NIES).</title>
        <authorList>
            <person name="Hirose Y."/>
            <person name="Shimura Y."/>
            <person name="Fujisawa T."/>
            <person name="Nakamura Y."/>
            <person name="Kawachi M."/>
        </authorList>
    </citation>
    <scope>NUCLEOTIDE SEQUENCE [LARGE SCALE GENOMIC DNA]</scope>
    <source>
        <strain evidence="2 3">NIES-21</strain>
    </source>
</reference>
<keyword evidence="3" id="KW-1185">Reference proteome</keyword>